<protein>
    <submittedName>
        <fullName evidence="1">Uncharacterized protein</fullName>
    </submittedName>
</protein>
<dbReference type="Pfam" id="PF22586">
    <property type="entry name" value="ANCHR-like_BBOX"/>
    <property type="match status" value="1"/>
</dbReference>
<dbReference type="SUPFAM" id="SSF57845">
    <property type="entry name" value="B-box zinc-binding domain"/>
    <property type="match status" value="1"/>
</dbReference>
<name>A0AAU9K1K8_9CILI</name>
<evidence type="ECO:0000313" key="2">
    <source>
        <dbReference type="Proteomes" id="UP001162131"/>
    </source>
</evidence>
<accession>A0AAU9K1K8</accession>
<proteinExistence type="predicted"/>
<organism evidence="1 2">
    <name type="scientific">Blepharisma stoltei</name>
    <dbReference type="NCBI Taxonomy" id="1481888"/>
    <lineage>
        <taxon>Eukaryota</taxon>
        <taxon>Sar</taxon>
        <taxon>Alveolata</taxon>
        <taxon>Ciliophora</taxon>
        <taxon>Postciliodesmatophora</taxon>
        <taxon>Heterotrichea</taxon>
        <taxon>Heterotrichida</taxon>
        <taxon>Blepharismidae</taxon>
        <taxon>Blepharisma</taxon>
    </lineage>
</organism>
<reference evidence="1" key="1">
    <citation type="submission" date="2021-09" db="EMBL/GenBank/DDBJ databases">
        <authorList>
            <consortium name="AG Swart"/>
            <person name="Singh M."/>
            <person name="Singh A."/>
            <person name="Seah K."/>
            <person name="Emmerich C."/>
        </authorList>
    </citation>
    <scope>NUCLEOTIDE SEQUENCE</scope>
    <source>
        <strain evidence="1">ATCC30299</strain>
    </source>
</reference>
<dbReference type="AlphaFoldDB" id="A0AAU9K1K8"/>
<keyword evidence="2" id="KW-1185">Reference proteome</keyword>
<dbReference type="EMBL" id="CAJZBQ010000053">
    <property type="protein sequence ID" value="CAG9331792.1"/>
    <property type="molecule type" value="Genomic_DNA"/>
</dbReference>
<sequence length="173" mass="19993">MSAFLNVILPSCCTRRDAKKENYTINSRDCYEISKLDIESESSEKIIGNLFYRQSKYFDGPEDSLIRITQQLNPENELVIESPESNYKLIGESTSESTRSIENANQILEQFQCSMCNQSSQGFCIGCQNLRYCKDCYEKAHEIKFESHKFCIYARKTFKTTSNALRALARLKK</sequence>
<evidence type="ECO:0000313" key="1">
    <source>
        <dbReference type="EMBL" id="CAG9331792.1"/>
    </source>
</evidence>
<comment type="caution">
    <text evidence="1">The sequence shown here is derived from an EMBL/GenBank/DDBJ whole genome shotgun (WGS) entry which is preliminary data.</text>
</comment>
<gene>
    <name evidence="1" type="ORF">BSTOLATCC_MIC53852</name>
</gene>
<dbReference type="Proteomes" id="UP001162131">
    <property type="component" value="Unassembled WGS sequence"/>
</dbReference>